<dbReference type="EMBL" id="SMMG02000006">
    <property type="protein sequence ID" value="KAA3470494.1"/>
    <property type="molecule type" value="Genomic_DNA"/>
</dbReference>
<dbReference type="PANTHER" id="PTHR46148:SF44">
    <property type="entry name" value="GAG-POL POLYPROTEIN"/>
    <property type="match status" value="1"/>
</dbReference>
<keyword evidence="3" id="KW-1185">Reference proteome</keyword>
<dbReference type="GO" id="GO:0003676">
    <property type="term" value="F:nucleic acid binding"/>
    <property type="evidence" value="ECO:0007669"/>
    <property type="project" value="InterPro"/>
</dbReference>
<dbReference type="OrthoDB" id="996762at2759"/>
<evidence type="ECO:0000313" key="3">
    <source>
        <dbReference type="Proteomes" id="UP000325315"/>
    </source>
</evidence>
<accession>A0A5B6VNA9</accession>
<protein>
    <submittedName>
        <fullName evidence="2">DNA/RNA polymerases superfamily protein</fullName>
    </submittedName>
</protein>
<feature type="domain" description="Tf2-1-like SH3-like" evidence="1">
    <location>
        <begin position="118"/>
        <end position="170"/>
    </location>
</feature>
<dbReference type="AlphaFoldDB" id="A0A5B6VNA9"/>
<dbReference type="InterPro" id="IPR036397">
    <property type="entry name" value="RNaseH_sf"/>
</dbReference>
<dbReference type="Gene3D" id="3.30.420.10">
    <property type="entry name" value="Ribonuclease H-like superfamily/Ribonuclease H"/>
    <property type="match status" value="1"/>
</dbReference>
<organism evidence="2 3">
    <name type="scientific">Gossypium australe</name>
    <dbReference type="NCBI Taxonomy" id="47621"/>
    <lineage>
        <taxon>Eukaryota</taxon>
        <taxon>Viridiplantae</taxon>
        <taxon>Streptophyta</taxon>
        <taxon>Embryophyta</taxon>
        <taxon>Tracheophyta</taxon>
        <taxon>Spermatophyta</taxon>
        <taxon>Magnoliopsida</taxon>
        <taxon>eudicotyledons</taxon>
        <taxon>Gunneridae</taxon>
        <taxon>Pentapetalae</taxon>
        <taxon>rosids</taxon>
        <taxon>malvids</taxon>
        <taxon>Malvales</taxon>
        <taxon>Malvaceae</taxon>
        <taxon>Malvoideae</taxon>
        <taxon>Gossypium</taxon>
    </lineage>
</organism>
<dbReference type="InterPro" id="IPR056924">
    <property type="entry name" value="SH3_Tf2-1"/>
</dbReference>
<dbReference type="Proteomes" id="UP000325315">
    <property type="component" value="Unassembled WGS sequence"/>
</dbReference>
<reference evidence="3" key="1">
    <citation type="journal article" date="2019" name="Plant Biotechnol. J.">
        <title>Genome sequencing of the Australian wild diploid species Gossypium australe highlights disease resistance and delayed gland morphogenesis.</title>
        <authorList>
            <person name="Cai Y."/>
            <person name="Cai X."/>
            <person name="Wang Q."/>
            <person name="Wang P."/>
            <person name="Zhang Y."/>
            <person name="Cai C."/>
            <person name="Xu Y."/>
            <person name="Wang K."/>
            <person name="Zhou Z."/>
            <person name="Wang C."/>
            <person name="Geng S."/>
            <person name="Li B."/>
            <person name="Dong Q."/>
            <person name="Hou Y."/>
            <person name="Wang H."/>
            <person name="Ai P."/>
            <person name="Liu Z."/>
            <person name="Yi F."/>
            <person name="Sun M."/>
            <person name="An G."/>
            <person name="Cheng J."/>
            <person name="Zhang Y."/>
            <person name="Shi Q."/>
            <person name="Xie Y."/>
            <person name="Shi X."/>
            <person name="Chang Y."/>
            <person name="Huang F."/>
            <person name="Chen Y."/>
            <person name="Hong S."/>
            <person name="Mi L."/>
            <person name="Sun Q."/>
            <person name="Zhang L."/>
            <person name="Zhou B."/>
            <person name="Peng R."/>
            <person name="Zhang X."/>
            <person name="Liu F."/>
        </authorList>
    </citation>
    <scope>NUCLEOTIDE SEQUENCE [LARGE SCALE GENOMIC DNA]</scope>
    <source>
        <strain evidence="3">cv. PA1801</strain>
    </source>
</reference>
<evidence type="ECO:0000259" key="1">
    <source>
        <dbReference type="Pfam" id="PF24626"/>
    </source>
</evidence>
<proteinExistence type="predicted"/>
<name>A0A5B6VNA9_9ROSI</name>
<evidence type="ECO:0000313" key="2">
    <source>
        <dbReference type="EMBL" id="KAA3470494.1"/>
    </source>
</evidence>
<comment type="caution">
    <text evidence="2">The sequence shown here is derived from an EMBL/GenBank/DDBJ whole genome shotgun (WGS) entry which is preliminary data.</text>
</comment>
<dbReference type="PANTHER" id="PTHR46148">
    <property type="entry name" value="CHROMO DOMAIN-CONTAINING PROTEIN"/>
    <property type="match status" value="1"/>
</dbReference>
<gene>
    <name evidence="2" type="ORF">EPI10_016202</name>
</gene>
<sequence>MDFVSGFPLTLTRKDSIWVIVDRFTKSTHFFTDMLRSCVIDVRGNWDCHLLLVEFAFNNNYQKSIHMAPFEVFYGRRCRTPLCGPLWRRRRVWVRSWFGKLRIRRDLFYNRHRVSSQDKEFLKVSPWKKVLRFRRKGKLSPRFICPYEVAKRIGPVAYRLFLPPELDHIHKYRSDPSHVGPAEEIKIRCDLSYKEEPVTILDCEVKVLCNKTVLFVKVLRRNHKTEEVTWESKDVMKHQYPYLFNSVKISRMKFHFRGGVVSSVNLRIYRRSI</sequence>
<dbReference type="Pfam" id="PF24626">
    <property type="entry name" value="SH3_Tf2-1"/>
    <property type="match status" value="1"/>
</dbReference>